<dbReference type="Proteomes" id="UP000219669">
    <property type="component" value="Unassembled WGS sequence"/>
</dbReference>
<dbReference type="InterPro" id="IPR038717">
    <property type="entry name" value="Tc1-like_DDE_dom"/>
</dbReference>
<keyword evidence="2" id="KW-0378">Hydrolase</keyword>
<keyword evidence="3" id="KW-1185">Reference proteome</keyword>
<dbReference type="OrthoDB" id="9772604at2"/>
<evidence type="ECO:0000259" key="1">
    <source>
        <dbReference type="Pfam" id="PF13358"/>
    </source>
</evidence>
<proteinExistence type="predicted"/>
<protein>
    <submittedName>
        <fullName evidence="2">DDE superfamily endonuclease</fullName>
    </submittedName>
</protein>
<organism evidence="2 3">
    <name type="scientific">Alysiella filiformis DSM 16848</name>
    <dbReference type="NCBI Taxonomy" id="1120981"/>
    <lineage>
        <taxon>Bacteria</taxon>
        <taxon>Pseudomonadati</taxon>
        <taxon>Pseudomonadota</taxon>
        <taxon>Betaproteobacteria</taxon>
        <taxon>Neisseriales</taxon>
        <taxon>Neisseriaceae</taxon>
        <taxon>Alysiella</taxon>
    </lineage>
</organism>
<dbReference type="RefSeq" id="WP_101597835.1">
    <property type="nucleotide sequence ID" value="NZ_OCNF01000036.1"/>
</dbReference>
<keyword evidence="2" id="KW-0255">Endonuclease</keyword>
<dbReference type="GO" id="GO:0004519">
    <property type="term" value="F:endonuclease activity"/>
    <property type="evidence" value="ECO:0007669"/>
    <property type="project" value="UniProtKB-KW"/>
</dbReference>
<gene>
    <name evidence="2" type="ORF">SAMN02746062_02296</name>
</gene>
<feature type="domain" description="Tc1-like transposase DDE" evidence="1">
    <location>
        <begin position="2"/>
        <end position="56"/>
    </location>
</feature>
<reference evidence="2 3" key="1">
    <citation type="submission" date="2017-09" db="EMBL/GenBank/DDBJ databases">
        <authorList>
            <person name="Ehlers B."/>
            <person name="Leendertz F.H."/>
        </authorList>
    </citation>
    <scope>NUCLEOTIDE SEQUENCE [LARGE SCALE GENOMIC DNA]</scope>
    <source>
        <strain evidence="2 3">DSM 16848</strain>
    </source>
</reference>
<dbReference type="GO" id="GO:0003676">
    <property type="term" value="F:nucleic acid binding"/>
    <property type="evidence" value="ECO:0007669"/>
    <property type="project" value="InterPro"/>
</dbReference>
<dbReference type="EMBL" id="OCNF01000036">
    <property type="protein sequence ID" value="SOD73804.1"/>
    <property type="molecule type" value="Genomic_DNA"/>
</dbReference>
<sequence>TNAIGALLNGRLFTVALFHHTINRAVFIQWLKEDLIPKLNKKSVLIMDNARFHVGKKRFVNWWHKVGISCCIYLHTVLI</sequence>
<feature type="non-terminal residue" evidence="2">
    <location>
        <position position="1"/>
    </location>
</feature>
<dbReference type="AlphaFoldDB" id="A0A286ESS5"/>
<dbReference type="Pfam" id="PF13358">
    <property type="entry name" value="DDE_3"/>
    <property type="match status" value="1"/>
</dbReference>
<evidence type="ECO:0000313" key="3">
    <source>
        <dbReference type="Proteomes" id="UP000219669"/>
    </source>
</evidence>
<dbReference type="InterPro" id="IPR036397">
    <property type="entry name" value="RNaseH_sf"/>
</dbReference>
<name>A0A286ESS5_9NEIS</name>
<evidence type="ECO:0000313" key="2">
    <source>
        <dbReference type="EMBL" id="SOD73804.1"/>
    </source>
</evidence>
<dbReference type="Gene3D" id="3.30.420.10">
    <property type="entry name" value="Ribonuclease H-like superfamily/Ribonuclease H"/>
    <property type="match status" value="1"/>
</dbReference>
<accession>A0A286ESS5</accession>
<keyword evidence="2" id="KW-0540">Nuclease</keyword>